<evidence type="ECO:0000259" key="8">
    <source>
        <dbReference type="PROSITE" id="PS51007"/>
    </source>
</evidence>
<accession>A0A939IQ60</accession>
<dbReference type="InterPro" id="IPR050597">
    <property type="entry name" value="Cytochrome_c_Oxidase_Subunit"/>
</dbReference>
<dbReference type="Gene3D" id="1.10.760.10">
    <property type="entry name" value="Cytochrome c-like domain"/>
    <property type="match status" value="2"/>
</dbReference>
<dbReference type="PANTHER" id="PTHR33751:SF9">
    <property type="entry name" value="CYTOCHROME C4"/>
    <property type="match status" value="1"/>
</dbReference>
<proteinExistence type="predicted"/>
<evidence type="ECO:0000256" key="2">
    <source>
        <dbReference type="ARBA" id="ARBA00022617"/>
    </source>
</evidence>
<keyword evidence="5 6" id="KW-0408">Iron</keyword>
<dbReference type="GO" id="GO:0046872">
    <property type="term" value="F:metal ion binding"/>
    <property type="evidence" value="ECO:0007669"/>
    <property type="project" value="UniProtKB-KW"/>
</dbReference>
<comment type="caution">
    <text evidence="9">The sequence shown here is derived from an EMBL/GenBank/DDBJ whole genome shotgun (WGS) entry which is preliminary data.</text>
</comment>
<keyword evidence="1" id="KW-0813">Transport</keyword>
<keyword evidence="4" id="KW-0249">Electron transport</keyword>
<feature type="chain" id="PRO_5037279636" evidence="7">
    <location>
        <begin position="23"/>
        <end position="202"/>
    </location>
</feature>
<dbReference type="PROSITE" id="PS51007">
    <property type="entry name" value="CYTC"/>
    <property type="match status" value="2"/>
</dbReference>
<dbReference type="InterPro" id="IPR009056">
    <property type="entry name" value="Cyt_c-like_dom"/>
</dbReference>
<dbReference type="InterPro" id="IPR036909">
    <property type="entry name" value="Cyt_c-like_dom_sf"/>
</dbReference>
<organism evidence="9 10">
    <name type="scientific">Bowmanella dokdonensis</name>
    <dbReference type="NCBI Taxonomy" id="751969"/>
    <lineage>
        <taxon>Bacteria</taxon>
        <taxon>Pseudomonadati</taxon>
        <taxon>Pseudomonadota</taxon>
        <taxon>Gammaproteobacteria</taxon>
        <taxon>Alteromonadales</taxon>
        <taxon>Alteromonadaceae</taxon>
        <taxon>Bowmanella</taxon>
    </lineage>
</organism>
<feature type="domain" description="Cytochrome c" evidence="8">
    <location>
        <begin position="115"/>
        <end position="202"/>
    </location>
</feature>
<evidence type="ECO:0000256" key="3">
    <source>
        <dbReference type="ARBA" id="ARBA00022723"/>
    </source>
</evidence>
<evidence type="ECO:0000313" key="9">
    <source>
        <dbReference type="EMBL" id="MBN7826590.1"/>
    </source>
</evidence>
<keyword evidence="3 6" id="KW-0479">Metal-binding</keyword>
<dbReference type="SUPFAM" id="SSF46626">
    <property type="entry name" value="Cytochrome c"/>
    <property type="match status" value="2"/>
</dbReference>
<dbReference type="PANTHER" id="PTHR33751">
    <property type="entry name" value="CBB3-TYPE CYTOCHROME C OXIDASE SUBUNIT FIXP"/>
    <property type="match status" value="1"/>
</dbReference>
<keyword evidence="2 6" id="KW-0349">Heme</keyword>
<dbReference type="GO" id="GO:0009055">
    <property type="term" value="F:electron transfer activity"/>
    <property type="evidence" value="ECO:0007669"/>
    <property type="project" value="InterPro"/>
</dbReference>
<keyword evidence="7" id="KW-0732">Signal</keyword>
<protein>
    <submittedName>
        <fullName evidence="9">C-type cytochrome</fullName>
    </submittedName>
</protein>
<keyword evidence="10" id="KW-1185">Reference proteome</keyword>
<dbReference type="Pfam" id="PF00034">
    <property type="entry name" value="Cytochrom_C"/>
    <property type="match status" value="2"/>
</dbReference>
<evidence type="ECO:0000256" key="6">
    <source>
        <dbReference type="PROSITE-ProRule" id="PRU00433"/>
    </source>
</evidence>
<evidence type="ECO:0000256" key="1">
    <source>
        <dbReference type="ARBA" id="ARBA00022448"/>
    </source>
</evidence>
<dbReference type="AlphaFoldDB" id="A0A939IQ60"/>
<sequence>MPRTLLCTSLLTLSVLAGTVLAEPAPYPACAACHGQNGQGNPDLNAPVLAGLDAGYLIRQLNYYRQGVRGDHEMDPHGQQMATLAKSLLNDQTDLQALAAYIQSLPVPAVQPVEGDLRRGNSYYQNNCGACHGGKGEGNAAFDAPRLAGQHPDYLKRQFLHFKQGIRGQHPKDKPGRRMAMMANTLPEETLDDVIAFISQQP</sequence>
<feature type="signal peptide" evidence="7">
    <location>
        <begin position="1"/>
        <end position="22"/>
    </location>
</feature>
<name>A0A939IQ60_9ALTE</name>
<dbReference type="RefSeq" id="WP_206574702.1">
    <property type="nucleotide sequence ID" value="NZ_JAFKCV010000009.1"/>
</dbReference>
<dbReference type="GO" id="GO:0020037">
    <property type="term" value="F:heme binding"/>
    <property type="evidence" value="ECO:0007669"/>
    <property type="project" value="InterPro"/>
</dbReference>
<evidence type="ECO:0000256" key="4">
    <source>
        <dbReference type="ARBA" id="ARBA00022982"/>
    </source>
</evidence>
<gene>
    <name evidence="9" type="ORF">J0A66_15250</name>
</gene>
<evidence type="ECO:0000313" key="10">
    <source>
        <dbReference type="Proteomes" id="UP000664654"/>
    </source>
</evidence>
<evidence type="ECO:0000256" key="5">
    <source>
        <dbReference type="ARBA" id="ARBA00023004"/>
    </source>
</evidence>
<dbReference type="EMBL" id="JAFKCV010000009">
    <property type="protein sequence ID" value="MBN7826590.1"/>
    <property type="molecule type" value="Genomic_DNA"/>
</dbReference>
<reference evidence="9" key="1">
    <citation type="submission" date="2021-03" db="EMBL/GenBank/DDBJ databases">
        <title>novel species isolated from a fishpond in China.</title>
        <authorList>
            <person name="Lu H."/>
            <person name="Cai Z."/>
        </authorList>
    </citation>
    <scope>NUCLEOTIDE SEQUENCE</scope>
    <source>
        <strain evidence="9">JCM 30855</strain>
    </source>
</reference>
<evidence type="ECO:0000256" key="7">
    <source>
        <dbReference type="SAM" id="SignalP"/>
    </source>
</evidence>
<feature type="domain" description="Cytochrome c" evidence="8">
    <location>
        <begin position="13"/>
        <end position="106"/>
    </location>
</feature>
<dbReference type="Proteomes" id="UP000664654">
    <property type="component" value="Unassembled WGS sequence"/>
</dbReference>